<dbReference type="Gene3D" id="3.40.50.1100">
    <property type="match status" value="2"/>
</dbReference>
<dbReference type="GO" id="GO:0006535">
    <property type="term" value="P:cysteine biosynthetic process from serine"/>
    <property type="evidence" value="ECO:0007669"/>
    <property type="project" value="InterPro"/>
</dbReference>
<organism evidence="8 9">
    <name type="scientific">Ligilactobacillus agilis DSM 20509</name>
    <dbReference type="NCBI Taxonomy" id="1423718"/>
    <lineage>
        <taxon>Bacteria</taxon>
        <taxon>Bacillati</taxon>
        <taxon>Bacillota</taxon>
        <taxon>Bacilli</taxon>
        <taxon>Lactobacillales</taxon>
        <taxon>Lactobacillaceae</taxon>
        <taxon>Ligilactobacillus</taxon>
    </lineage>
</organism>
<dbReference type="EMBL" id="AYYP01000015">
    <property type="protein sequence ID" value="KRM65393.1"/>
    <property type="molecule type" value="Genomic_DNA"/>
</dbReference>
<evidence type="ECO:0000256" key="2">
    <source>
        <dbReference type="ARBA" id="ARBA00007103"/>
    </source>
</evidence>
<dbReference type="AlphaFoldDB" id="A0A0R2ADA2"/>
<accession>A0A0R2ADA2</accession>
<dbReference type="PROSITE" id="PS00901">
    <property type="entry name" value="CYS_SYNTHASE"/>
    <property type="match status" value="1"/>
</dbReference>
<evidence type="ECO:0000256" key="5">
    <source>
        <dbReference type="ARBA" id="ARBA00022898"/>
    </source>
</evidence>
<dbReference type="InterPro" id="IPR001926">
    <property type="entry name" value="TrpB-like_PALP"/>
</dbReference>
<dbReference type="FunFam" id="3.40.50.1100:FF:000016">
    <property type="entry name" value="Cysteine synthase A"/>
    <property type="match status" value="1"/>
</dbReference>
<dbReference type="InterPro" id="IPR036052">
    <property type="entry name" value="TrpB-like_PALP_sf"/>
</dbReference>
<dbReference type="InterPro" id="IPR001216">
    <property type="entry name" value="P-phosphate_BS"/>
</dbReference>
<sequence length="313" mass="33291">MSVFFAFLEVNEMLVTSVYQLVGQTPLLELPAPNESRIYAKLEMFNPGGSIKDRLGLALVRGALEAGVINRQTTIIEPTAGNTGIGLALAASKYQLRLILVVPAGFSQEKQVLMKALGAELVLSDPALGMQGALAKSRQLASQIANSYVFNQFENVANPKAYRLLAKEIKQDLGKLTPTAFVAGAGTGGTFAGTLQELRQVYPDIKGIVVQPAGSILSGGVAHQHKTEGIGVEIEPPFFKDLGIDGIATISDEAAFKQVRQAASKWGLLIGSSSGAALQASLELAAKLPARSKIVTIFPDSSERYLSKNIYNF</sequence>
<evidence type="ECO:0000256" key="4">
    <source>
        <dbReference type="ARBA" id="ARBA00022679"/>
    </source>
</evidence>
<keyword evidence="4" id="KW-0808">Transferase</keyword>
<dbReference type="SUPFAM" id="SSF53686">
    <property type="entry name" value="Tryptophan synthase beta subunit-like PLP-dependent enzymes"/>
    <property type="match status" value="1"/>
</dbReference>
<reference evidence="8 9" key="1">
    <citation type="journal article" date="2015" name="Genome Announc.">
        <title>Expanding the biotechnology potential of lactobacilli through comparative genomics of 213 strains and associated genera.</title>
        <authorList>
            <person name="Sun Z."/>
            <person name="Harris H.M."/>
            <person name="McCann A."/>
            <person name="Guo C."/>
            <person name="Argimon S."/>
            <person name="Zhang W."/>
            <person name="Yang X."/>
            <person name="Jeffery I.B."/>
            <person name="Cooney J.C."/>
            <person name="Kagawa T.F."/>
            <person name="Liu W."/>
            <person name="Song Y."/>
            <person name="Salvetti E."/>
            <person name="Wrobel A."/>
            <person name="Rasinkangas P."/>
            <person name="Parkhill J."/>
            <person name="Rea M.C."/>
            <person name="O'Sullivan O."/>
            <person name="Ritari J."/>
            <person name="Douillard F.P."/>
            <person name="Paul Ross R."/>
            <person name="Yang R."/>
            <person name="Briner A.E."/>
            <person name="Felis G.E."/>
            <person name="de Vos W.M."/>
            <person name="Barrangou R."/>
            <person name="Klaenhammer T.R."/>
            <person name="Caufield P.W."/>
            <person name="Cui Y."/>
            <person name="Zhang H."/>
            <person name="O'Toole P.W."/>
        </authorList>
    </citation>
    <scope>NUCLEOTIDE SEQUENCE [LARGE SCALE GENOMIC DNA]</scope>
    <source>
        <strain evidence="8 9">DSM 20509</strain>
    </source>
</reference>
<feature type="domain" description="Tryptophan synthase beta chain-like PALP" evidence="7">
    <location>
        <begin position="20"/>
        <end position="300"/>
    </location>
</feature>
<comment type="cofactor">
    <cofactor evidence="1">
        <name>pyridoxal 5'-phosphate</name>
        <dbReference type="ChEBI" id="CHEBI:597326"/>
    </cofactor>
</comment>
<comment type="similarity">
    <text evidence="2">Belongs to the cysteine synthase/cystathionine beta-synthase family.</text>
</comment>
<protein>
    <submittedName>
        <fullName evidence="8">Cysteine synthase</fullName>
    </submittedName>
</protein>
<evidence type="ECO:0000313" key="8">
    <source>
        <dbReference type="EMBL" id="KRM65393.1"/>
    </source>
</evidence>
<keyword evidence="3" id="KW-0028">Amino-acid biosynthesis</keyword>
<dbReference type="PATRIC" id="fig|1423718.3.peg.1422"/>
<dbReference type="GO" id="GO:0016765">
    <property type="term" value="F:transferase activity, transferring alkyl or aryl (other than methyl) groups"/>
    <property type="evidence" value="ECO:0007669"/>
    <property type="project" value="UniProtKB-ARBA"/>
</dbReference>
<keyword evidence="9" id="KW-1185">Reference proteome</keyword>
<dbReference type="PANTHER" id="PTHR10314">
    <property type="entry name" value="CYSTATHIONINE BETA-SYNTHASE"/>
    <property type="match status" value="1"/>
</dbReference>
<evidence type="ECO:0000256" key="3">
    <source>
        <dbReference type="ARBA" id="ARBA00022605"/>
    </source>
</evidence>
<evidence type="ECO:0000256" key="6">
    <source>
        <dbReference type="ARBA" id="ARBA00023192"/>
    </source>
</evidence>
<evidence type="ECO:0000256" key="1">
    <source>
        <dbReference type="ARBA" id="ARBA00001933"/>
    </source>
</evidence>
<dbReference type="InterPro" id="IPR050214">
    <property type="entry name" value="Cys_Synth/Cystath_Beta-Synth"/>
</dbReference>
<evidence type="ECO:0000313" key="9">
    <source>
        <dbReference type="Proteomes" id="UP000051008"/>
    </source>
</evidence>
<name>A0A0R2ADA2_9LACO</name>
<keyword evidence="5" id="KW-0663">Pyridoxal phosphate</keyword>
<evidence type="ECO:0000259" key="7">
    <source>
        <dbReference type="Pfam" id="PF00291"/>
    </source>
</evidence>
<dbReference type="Proteomes" id="UP000051008">
    <property type="component" value="Unassembled WGS sequence"/>
</dbReference>
<proteinExistence type="inferred from homology"/>
<dbReference type="CDD" id="cd01561">
    <property type="entry name" value="CBS_like"/>
    <property type="match status" value="1"/>
</dbReference>
<keyword evidence="6" id="KW-0198">Cysteine biosynthesis</keyword>
<dbReference type="Pfam" id="PF00291">
    <property type="entry name" value="PALP"/>
    <property type="match status" value="1"/>
</dbReference>
<gene>
    <name evidence="8" type="ORF">FC14_GL001361</name>
</gene>
<comment type="caution">
    <text evidence="8">The sequence shown here is derived from an EMBL/GenBank/DDBJ whole genome shotgun (WGS) entry which is preliminary data.</text>
</comment>